<dbReference type="InterPro" id="IPR036388">
    <property type="entry name" value="WH-like_DNA-bd_sf"/>
</dbReference>
<evidence type="ECO:0000313" key="3">
    <source>
        <dbReference type="Proteomes" id="UP001242811"/>
    </source>
</evidence>
<dbReference type="InterPro" id="IPR052731">
    <property type="entry name" value="B_subtilis_Trans_State_Reg"/>
</dbReference>
<dbReference type="Proteomes" id="UP001242811">
    <property type="component" value="Unassembled WGS sequence"/>
</dbReference>
<gene>
    <name evidence="2" type="ORF">QOZ95_000682</name>
</gene>
<name>A0ABU0KWA9_9BACL</name>
<dbReference type="Gene3D" id="1.10.10.10">
    <property type="entry name" value="Winged helix-like DNA-binding domain superfamily/Winged helix DNA-binding domain"/>
    <property type="match status" value="1"/>
</dbReference>
<dbReference type="SMART" id="SM00966">
    <property type="entry name" value="SpoVT_AbrB"/>
    <property type="match status" value="1"/>
</dbReference>
<keyword evidence="3" id="KW-1185">Reference proteome</keyword>
<dbReference type="SUPFAM" id="SSF89447">
    <property type="entry name" value="AbrB/MazE/MraZ-like"/>
    <property type="match status" value="1"/>
</dbReference>
<proteinExistence type="predicted"/>
<dbReference type="Pfam" id="PF04014">
    <property type="entry name" value="MazE_antitoxin"/>
    <property type="match status" value="1"/>
</dbReference>
<dbReference type="PANTHER" id="PTHR36432:SF4">
    <property type="entry name" value="TRANSITION STATE REGULATOR ABH-RELATED"/>
    <property type="match status" value="1"/>
</dbReference>
<feature type="domain" description="SpoVT-AbrB" evidence="1">
    <location>
        <begin position="8"/>
        <end position="53"/>
    </location>
</feature>
<evidence type="ECO:0000259" key="1">
    <source>
        <dbReference type="SMART" id="SM00966"/>
    </source>
</evidence>
<dbReference type="Gene3D" id="2.10.260.10">
    <property type="match status" value="1"/>
</dbReference>
<comment type="caution">
    <text evidence="2">The sequence shown here is derived from an EMBL/GenBank/DDBJ whole genome shotgun (WGS) entry which is preliminary data.</text>
</comment>
<protein>
    <submittedName>
        <fullName evidence="2">Transcriptional pleiotropic regulator of transition state genes</fullName>
    </submittedName>
</protein>
<evidence type="ECO:0000313" key="2">
    <source>
        <dbReference type="EMBL" id="MDQ0492533.1"/>
    </source>
</evidence>
<reference evidence="2 3" key="1">
    <citation type="submission" date="2023-07" db="EMBL/GenBank/DDBJ databases">
        <title>Genomic Encyclopedia of Type Strains, Phase IV (KMG-IV): sequencing the most valuable type-strain genomes for metagenomic binning, comparative biology and taxonomic classification.</title>
        <authorList>
            <person name="Goeker M."/>
        </authorList>
    </citation>
    <scope>NUCLEOTIDE SEQUENCE [LARGE SCALE GENOMIC DNA]</scope>
    <source>
        <strain evidence="2 3">DSM 14914</strain>
    </source>
</reference>
<dbReference type="RefSeq" id="WP_152379710.1">
    <property type="nucleotide sequence ID" value="NZ_CP045298.1"/>
</dbReference>
<sequence>MKSTGMTRPLDALGRIVIPKEMRRVLNYEIGDPIEFFLDEEAGILCLRKYIGVACMLCGSLEGLTYFRDSFMCVNCIRELKSHPGSSKLPSPYPAAADHVYPKTKKKMYQSAPQMVDKLRRLIESDPNASQKEYAKQLGISQGRVSQLKKLL</sequence>
<dbReference type="PANTHER" id="PTHR36432">
    <property type="match status" value="1"/>
</dbReference>
<accession>A0ABU0KWA9</accession>
<dbReference type="InterPro" id="IPR007159">
    <property type="entry name" value="SpoVT-AbrB_dom"/>
</dbReference>
<dbReference type="InterPro" id="IPR037914">
    <property type="entry name" value="SpoVT-AbrB_sf"/>
</dbReference>
<dbReference type="EMBL" id="JAUSWA010000003">
    <property type="protein sequence ID" value="MDQ0492533.1"/>
    <property type="molecule type" value="Genomic_DNA"/>
</dbReference>
<organism evidence="2 3">
    <name type="scientific">Paenibacillus brasilensis</name>
    <dbReference type="NCBI Taxonomy" id="128574"/>
    <lineage>
        <taxon>Bacteria</taxon>
        <taxon>Bacillati</taxon>
        <taxon>Bacillota</taxon>
        <taxon>Bacilli</taxon>
        <taxon>Bacillales</taxon>
        <taxon>Paenibacillaceae</taxon>
        <taxon>Paenibacillus</taxon>
    </lineage>
</organism>